<reference evidence="1 2" key="1">
    <citation type="journal article" date="2019" name="Sci. Rep.">
        <title>Nanopore sequencing improves the draft genome of the human pathogenic amoeba Naegleria fowleri.</title>
        <authorList>
            <person name="Liechti N."/>
            <person name="Schurch N."/>
            <person name="Bruggmann R."/>
            <person name="Wittwer M."/>
        </authorList>
    </citation>
    <scope>NUCLEOTIDE SEQUENCE [LARGE SCALE GENOMIC DNA]</scope>
    <source>
        <strain evidence="1 2">ATCC 30894</strain>
    </source>
</reference>
<dbReference type="OrthoDB" id="10255381at2759"/>
<dbReference type="Proteomes" id="UP000444721">
    <property type="component" value="Unassembled WGS sequence"/>
</dbReference>
<evidence type="ECO:0000313" key="1">
    <source>
        <dbReference type="EMBL" id="KAF0977775.1"/>
    </source>
</evidence>
<dbReference type="VEuPathDB" id="AmoebaDB:NF0031000"/>
<dbReference type="OMA" id="DIGKSHF"/>
<dbReference type="VEuPathDB" id="AmoebaDB:NfTy_058920"/>
<dbReference type="GeneID" id="68110315"/>
<gene>
    <name evidence="1" type="ORF">FDP41_003097</name>
</gene>
<protein>
    <submittedName>
        <fullName evidence="1">Uncharacterized protein</fullName>
    </submittedName>
</protein>
<dbReference type="AlphaFoldDB" id="A0A6A5BWS7"/>
<proteinExistence type="predicted"/>
<name>A0A6A5BWS7_NAEFO</name>
<accession>A0A6A5BWS7</accession>
<keyword evidence="2" id="KW-1185">Reference proteome</keyword>
<dbReference type="EMBL" id="VFQX01000033">
    <property type="protein sequence ID" value="KAF0977775.1"/>
    <property type="molecule type" value="Genomic_DNA"/>
</dbReference>
<comment type="caution">
    <text evidence="1">The sequence shown here is derived from an EMBL/GenBank/DDBJ whole genome shotgun (WGS) entry which is preliminary data.</text>
</comment>
<sequence length="381" mass="44357">MNTTSSTTSASIASASLDRLLESDFGDDLEDIQGWMRLEIIYTLYIERTFEEEIERRNRNPIESESHKCNPYRSNAVFSISDEWLQNINIDDLRRQPDLYNVILPIINSGIMRSCANPVIIAQKLFTEGKEGIHKFVAKELVREFPAMKTLYKKLKEKPPKNSILYELPLDIGKSHFDMESWGLMFALLDQVFSEVISEKSTFLIWQTVVNDERMKNHKLFYKLETFLDLFKVKPFSNGYHSYRHPFSQYAIDSSSLKKRMREDQSFSELSTTGSTVSLERALLHQTVDGSEIVHSLGCTAGKVFLFLLYFTEPHSDSEIKTVAERYFDELTRYMEDIDMLLFLFYALHYAFGLFRHNHNALEFIVNKLSLGIAKNIYEMK</sequence>
<dbReference type="VEuPathDB" id="AmoebaDB:FDP41_003097"/>
<evidence type="ECO:0000313" key="2">
    <source>
        <dbReference type="Proteomes" id="UP000444721"/>
    </source>
</evidence>
<organism evidence="1 2">
    <name type="scientific">Naegleria fowleri</name>
    <name type="common">Brain eating amoeba</name>
    <dbReference type="NCBI Taxonomy" id="5763"/>
    <lineage>
        <taxon>Eukaryota</taxon>
        <taxon>Discoba</taxon>
        <taxon>Heterolobosea</taxon>
        <taxon>Tetramitia</taxon>
        <taxon>Eutetramitia</taxon>
        <taxon>Vahlkampfiidae</taxon>
        <taxon>Naegleria</taxon>
    </lineage>
</organism>
<dbReference type="RefSeq" id="XP_044562488.1">
    <property type="nucleotide sequence ID" value="XM_044706363.1"/>
</dbReference>